<evidence type="ECO:0000313" key="1">
    <source>
        <dbReference type="EMBL" id="ELQ74883.1"/>
    </source>
</evidence>
<keyword evidence="2" id="KW-1185">Reference proteome</keyword>
<dbReference type="EMBL" id="JH994010">
    <property type="protein sequence ID" value="ELQ74883.1"/>
    <property type="molecule type" value="Genomic_DNA"/>
</dbReference>
<gene>
    <name evidence="1" type="ORF">THOM_2190</name>
</gene>
<proteinExistence type="predicted"/>
<name>L7JTS5_TRAHO</name>
<reference evidence="1 2" key="1">
    <citation type="journal article" date="2012" name="PLoS Pathog.">
        <title>The genome of the obligate intracellular parasite Trachipleistophora hominis: new insights into microsporidian genome dynamics and reductive evolution.</title>
        <authorList>
            <person name="Heinz E."/>
            <person name="Williams T.A."/>
            <person name="Nakjang S."/>
            <person name="Noel C.J."/>
            <person name="Swan D.C."/>
            <person name="Goldberg A.V."/>
            <person name="Harris S.R."/>
            <person name="Weinmaier T."/>
            <person name="Markert S."/>
            <person name="Becher D."/>
            <person name="Bernhardt J."/>
            <person name="Dagan T."/>
            <person name="Hacker C."/>
            <person name="Lucocq J.M."/>
            <person name="Schweder T."/>
            <person name="Rattei T."/>
            <person name="Hall N."/>
            <person name="Hirt R.P."/>
            <person name="Embley T.M."/>
        </authorList>
    </citation>
    <scope>NUCLEOTIDE SEQUENCE [LARGE SCALE GENOMIC DNA]</scope>
</reference>
<dbReference type="Proteomes" id="UP000011185">
    <property type="component" value="Unassembled WGS sequence"/>
</dbReference>
<sequence length="34" mass="3858">MKVFLHEPTVVKTMVGAQRVMRGRLGVWVVLGFD</sequence>
<protein>
    <submittedName>
        <fullName evidence="1">Uncharacterized protein</fullName>
    </submittedName>
</protein>
<dbReference type="InParanoid" id="L7JTS5"/>
<organism evidence="1 2">
    <name type="scientific">Trachipleistophora hominis</name>
    <name type="common">Microsporidian parasite</name>
    <dbReference type="NCBI Taxonomy" id="72359"/>
    <lineage>
        <taxon>Eukaryota</taxon>
        <taxon>Fungi</taxon>
        <taxon>Fungi incertae sedis</taxon>
        <taxon>Microsporidia</taxon>
        <taxon>Pleistophoridae</taxon>
        <taxon>Trachipleistophora</taxon>
    </lineage>
</organism>
<accession>L7JTS5</accession>
<dbReference type="VEuPathDB" id="MicrosporidiaDB:THOM_2190"/>
<evidence type="ECO:0000313" key="2">
    <source>
        <dbReference type="Proteomes" id="UP000011185"/>
    </source>
</evidence>
<dbReference type="AlphaFoldDB" id="L7JTS5"/>
<dbReference type="HOGENOM" id="CLU_3377390_0_0_1"/>